<gene>
    <name evidence="1" type="ORF">M7I_2103</name>
</gene>
<name>H0EHW2_GLAL7</name>
<dbReference type="InParanoid" id="H0EHW2"/>
<organism evidence="1 2">
    <name type="scientific">Glarea lozoyensis (strain ATCC 74030 / MF5533)</name>
    <dbReference type="NCBI Taxonomy" id="1104152"/>
    <lineage>
        <taxon>Eukaryota</taxon>
        <taxon>Fungi</taxon>
        <taxon>Dikarya</taxon>
        <taxon>Ascomycota</taxon>
        <taxon>Pezizomycotina</taxon>
        <taxon>Leotiomycetes</taxon>
        <taxon>Helotiales</taxon>
        <taxon>Helotiaceae</taxon>
        <taxon>Glarea</taxon>
    </lineage>
</organism>
<dbReference type="HOGENOM" id="CLU_2654728_0_0_1"/>
<dbReference type="Proteomes" id="UP000005446">
    <property type="component" value="Unassembled WGS sequence"/>
</dbReference>
<proteinExistence type="predicted"/>
<dbReference type="AlphaFoldDB" id="H0EHW2"/>
<dbReference type="OrthoDB" id="10571882at2759"/>
<comment type="caution">
    <text evidence="1">The sequence shown here is derived from an EMBL/GenBank/DDBJ whole genome shotgun (WGS) entry which is preliminary data.</text>
</comment>
<evidence type="ECO:0000313" key="2">
    <source>
        <dbReference type="Proteomes" id="UP000005446"/>
    </source>
</evidence>
<protein>
    <submittedName>
        <fullName evidence="1">Uncharacterized protein</fullName>
    </submittedName>
</protein>
<accession>H0EHW2</accession>
<keyword evidence="2" id="KW-1185">Reference proteome</keyword>
<dbReference type="EMBL" id="AGUE01000043">
    <property type="protein sequence ID" value="EHL01918.1"/>
    <property type="molecule type" value="Genomic_DNA"/>
</dbReference>
<reference evidence="1 2" key="1">
    <citation type="journal article" date="2012" name="Eukaryot. Cell">
        <title>Genome sequence of the fungus Glarea lozoyensis: the first genome sequence of a species from the Helotiaceae family.</title>
        <authorList>
            <person name="Youssar L."/>
            <person name="Gruening B.A."/>
            <person name="Erxleben A."/>
            <person name="Guenther S."/>
            <person name="Huettel W."/>
        </authorList>
    </citation>
    <scope>NUCLEOTIDE SEQUENCE [LARGE SCALE GENOMIC DNA]</scope>
    <source>
        <strain evidence="2">ATCC 74030 / MF5533</strain>
    </source>
</reference>
<sequence length="76" mass="8610">MTSRLSAASPAGKPLKIPKDEFIEVLITRAAIQADGMWKIERQNLRLEEIPWKSAYGQPRGGQTPYLSFFGTWDMI</sequence>
<evidence type="ECO:0000313" key="1">
    <source>
        <dbReference type="EMBL" id="EHL01918.1"/>
    </source>
</evidence>